<sequence>MTRKPKRKSKSTSKAHAPDRSILIFSITMAIFGVVMIYDASVYKASQEFNNQFYFVQSQIIWLILGTIPALFAYFIDYRKLLKLSFPFLIFTVILLVLVLVVGEATNGSKRWFQIGGLPQIQPAEFAKLAVVMYFSTWLSKREHNYTKFEDAFKKGFLKSLGSFIAILGTVALLILFEPDLGTTMIIGTTAVLMFFVSGTDKAHTYGSLGLLLLMIPLALIAAILEPYRVSRIQTYFNLVLTGEVSDPQGTGYQMQQILIGIGSGGFWGKGFGQSRQRFGYLVENTAFTDSTFAVLLEELGLWGGTLIVLSWIFFLWRGFKIAFKAADKEGQLLATGITLWLTCQAFFNMAANVGLIPLTGIPLPFLTYGGSSTIVMMTALGLLLNVSRYTQDA</sequence>
<evidence type="ECO:0000256" key="15">
    <source>
        <dbReference type="ARBA" id="ARBA00049902"/>
    </source>
</evidence>
<feature type="transmembrane region" description="Helical" evidence="16">
    <location>
        <begin position="21"/>
        <end position="41"/>
    </location>
</feature>
<dbReference type="GO" id="GO:0032153">
    <property type="term" value="C:cell division site"/>
    <property type="evidence" value="ECO:0007669"/>
    <property type="project" value="TreeGrafter"/>
</dbReference>
<comment type="similarity">
    <text evidence="11">Belongs to the SEDS family. FtsW subfamily.</text>
</comment>
<dbReference type="EMBL" id="LBPV01000014">
    <property type="protein sequence ID" value="KKP65681.1"/>
    <property type="molecule type" value="Genomic_DNA"/>
</dbReference>
<evidence type="ECO:0000256" key="8">
    <source>
        <dbReference type="ARBA" id="ARBA00023136"/>
    </source>
</evidence>
<keyword evidence="2" id="KW-0328">Glycosyltransferase</keyword>
<feature type="transmembrane region" description="Helical" evidence="16">
    <location>
        <begin position="156"/>
        <end position="175"/>
    </location>
</feature>
<keyword evidence="3" id="KW-0808">Transferase</keyword>
<dbReference type="PANTHER" id="PTHR30474:SF2">
    <property type="entry name" value="PEPTIDOGLYCAN GLYCOSYLTRANSFERASE FTSW-RELATED"/>
    <property type="match status" value="1"/>
</dbReference>
<keyword evidence="8 16" id="KW-0472">Membrane</keyword>
<comment type="caution">
    <text evidence="17">The sequence shown here is derived from an EMBL/GenBank/DDBJ whole genome shotgun (WGS) entry which is preliminary data.</text>
</comment>
<dbReference type="PANTHER" id="PTHR30474">
    <property type="entry name" value="CELL CYCLE PROTEIN"/>
    <property type="match status" value="1"/>
</dbReference>
<keyword evidence="4 16" id="KW-0812">Transmembrane</keyword>
<dbReference type="EC" id="2.4.99.28" evidence="14"/>
<feature type="transmembrane region" description="Helical" evidence="16">
    <location>
        <begin position="206"/>
        <end position="225"/>
    </location>
</feature>
<comment type="catalytic activity">
    <reaction evidence="15">
        <text>[GlcNAc-(1-&gt;4)-Mur2Ac(oyl-L-Ala-gamma-D-Glu-L-Lys-D-Ala-D-Ala)](n)-di-trans,octa-cis-undecaprenyl diphosphate + beta-D-GlcNAc-(1-&gt;4)-Mur2Ac(oyl-L-Ala-gamma-D-Glu-L-Lys-D-Ala-D-Ala)-di-trans,octa-cis-undecaprenyl diphosphate = [GlcNAc-(1-&gt;4)-Mur2Ac(oyl-L-Ala-gamma-D-Glu-L-Lys-D-Ala-D-Ala)](n+1)-di-trans,octa-cis-undecaprenyl diphosphate + di-trans,octa-cis-undecaprenyl diphosphate + H(+)</text>
        <dbReference type="Rhea" id="RHEA:23708"/>
        <dbReference type="Rhea" id="RHEA-COMP:9602"/>
        <dbReference type="Rhea" id="RHEA-COMP:9603"/>
        <dbReference type="ChEBI" id="CHEBI:15378"/>
        <dbReference type="ChEBI" id="CHEBI:58405"/>
        <dbReference type="ChEBI" id="CHEBI:60033"/>
        <dbReference type="ChEBI" id="CHEBI:78435"/>
        <dbReference type="EC" id="2.4.99.28"/>
    </reaction>
</comment>
<dbReference type="GO" id="GO:0008360">
    <property type="term" value="P:regulation of cell shape"/>
    <property type="evidence" value="ECO:0007669"/>
    <property type="project" value="UniProtKB-KW"/>
</dbReference>
<proteinExistence type="inferred from homology"/>
<dbReference type="GO" id="GO:0051301">
    <property type="term" value="P:cell division"/>
    <property type="evidence" value="ECO:0007669"/>
    <property type="project" value="InterPro"/>
</dbReference>
<evidence type="ECO:0000256" key="6">
    <source>
        <dbReference type="ARBA" id="ARBA00022984"/>
    </source>
</evidence>
<evidence type="ECO:0000256" key="13">
    <source>
        <dbReference type="ARBA" id="ARBA00041418"/>
    </source>
</evidence>
<evidence type="ECO:0000256" key="3">
    <source>
        <dbReference type="ARBA" id="ARBA00022679"/>
    </source>
</evidence>
<dbReference type="GO" id="GO:0009252">
    <property type="term" value="P:peptidoglycan biosynthetic process"/>
    <property type="evidence" value="ECO:0007669"/>
    <property type="project" value="UniProtKB-KW"/>
</dbReference>
<dbReference type="GO" id="GO:0015648">
    <property type="term" value="F:lipid-linked peptidoglycan transporter activity"/>
    <property type="evidence" value="ECO:0007669"/>
    <property type="project" value="TreeGrafter"/>
</dbReference>
<dbReference type="Proteomes" id="UP000033866">
    <property type="component" value="Unassembled WGS sequence"/>
</dbReference>
<dbReference type="GO" id="GO:0005886">
    <property type="term" value="C:plasma membrane"/>
    <property type="evidence" value="ECO:0007669"/>
    <property type="project" value="TreeGrafter"/>
</dbReference>
<dbReference type="InterPro" id="IPR001182">
    <property type="entry name" value="FtsW/RodA"/>
</dbReference>
<evidence type="ECO:0000256" key="9">
    <source>
        <dbReference type="ARBA" id="ARBA00032370"/>
    </source>
</evidence>
<feature type="transmembrane region" description="Helical" evidence="16">
    <location>
        <begin position="338"/>
        <end position="360"/>
    </location>
</feature>
<name>A0A0G0BPW8_9BACT</name>
<evidence type="ECO:0000313" key="17">
    <source>
        <dbReference type="EMBL" id="KKP65681.1"/>
    </source>
</evidence>
<evidence type="ECO:0000256" key="2">
    <source>
        <dbReference type="ARBA" id="ARBA00022676"/>
    </source>
</evidence>
<evidence type="ECO:0000256" key="1">
    <source>
        <dbReference type="ARBA" id="ARBA00004141"/>
    </source>
</evidence>
<evidence type="ECO:0000256" key="7">
    <source>
        <dbReference type="ARBA" id="ARBA00022989"/>
    </source>
</evidence>
<evidence type="ECO:0000313" key="18">
    <source>
        <dbReference type="Proteomes" id="UP000033866"/>
    </source>
</evidence>
<keyword evidence="5" id="KW-0133">Cell shape</keyword>
<evidence type="ECO:0000256" key="5">
    <source>
        <dbReference type="ARBA" id="ARBA00022960"/>
    </source>
</evidence>
<reference evidence="17 18" key="1">
    <citation type="journal article" date="2015" name="Nature">
        <title>rRNA introns, odd ribosomes, and small enigmatic genomes across a large radiation of phyla.</title>
        <authorList>
            <person name="Brown C.T."/>
            <person name="Hug L.A."/>
            <person name="Thomas B.C."/>
            <person name="Sharon I."/>
            <person name="Castelle C.J."/>
            <person name="Singh A."/>
            <person name="Wilkins M.J."/>
            <person name="Williams K.H."/>
            <person name="Banfield J.F."/>
        </authorList>
    </citation>
    <scope>NUCLEOTIDE SEQUENCE [LARGE SCALE GENOMIC DNA]</scope>
</reference>
<evidence type="ECO:0000256" key="12">
    <source>
        <dbReference type="ARBA" id="ARBA00041185"/>
    </source>
</evidence>
<dbReference type="PATRIC" id="fig|1619093.3.peg.185"/>
<feature type="transmembrane region" description="Helical" evidence="16">
    <location>
        <begin position="300"/>
        <end position="317"/>
    </location>
</feature>
<protein>
    <recommendedName>
        <fullName evidence="12">Probable peptidoglycan glycosyltransferase FtsW</fullName>
        <ecNumber evidence="14">2.4.99.28</ecNumber>
    </recommendedName>
    <alternativeName>
        <fullName evidence="13">Cell division protein FtsW</fullName>
    </alternativeName>
    <alternativeName>
        <fullName evidence="10">Cell wall polymerase</fullName>
    </alternativeName>
    <alternativeName>
        <fullName evidence="9">Peptidoglycan polymerase</fullName>
    </alternativeName>
</protein>
<accession>A0A0G0BPW8</accession>
<evidence type="ECO:0000256" key="11">
    <source>
        <dbReference type="ARBA" id="ARBA00038053"/>
    </source>
</evidence>
<keyword evidence="6" id="KW-0573">Peptidoglycan synthesis</keyword>
<evidence type="ECO:0000256" key="4">
    <source>
        <dbReference type="ARBA" id="ARBA00022692"/>
    </source>
</evidence>
<dbReference type="Pfam" id="PF01098">
    <property type="entry name" value="FTSW_RODA_SPOVE"/>
    <property type="match status" value="1"/>
</dbReference>
<feature type="transmembrane region" description="Helical" evidence="16">
    <location>
        <begin position="53"/>
        <end position="76"/>
    </location>
</feature>
<evidence type="ECO:0000256" key="14">
    <source>
        <dbReference type="ARBA" id="ARBA00044770"/>
    </source>
</evidence>
<dbReference type="GO" id="GO:0008955">
    <property type="term" value="F:peptidoglycan glycosyltransferase activity"/>
    <property type="evidence" value="ECO:0007669"/>
    <property type="project" value="UniProtKB-EC"/>
</dbReference>
<comment type="subcellular location">
    <subcellularLocation>
        <location evidence="1">Membrane</location>
        <topology evidence="1">Multi-pass membrane protein</topology>
    </subcellularLocation>
</comment>
<feature type="transmembrane region" description="Helical" evidence="16">
    <location>
        <begin position="366"/>
        <end position="387"/>
    </location>
</feature>
<evidence type="ECO:0000256" key="10">
    <source>
        <dbReference type="ARBA" id="ARBA00033270"/>
    </source>
</evidence>
<feature type="transmembrane region" description="Helical" evidence="16">
    <location>
        <begin position="181"/>
        <end position="199"/>
    </location>
</feature>
<evidence type="ECO:0000256" key="16">
    <source>
        <dbReference type="SAM" id="Phobius"/>
    </source>
</evidence>
<feature type="transmembrane region" description="Helical" evidence="16">
    <location>
        <begin position="88"/>
        <end position="106"/>
    </location>
</feature>
<feature type="transmembrane region" description="Helical" evidence="16">
    <location>
        <begin position="112"/>
        <end position="135"/>
    </location>
</feature>
<keyword evidence="7 16" id="KW-1133">Transmembrane helix</keyword>
<organism evidence="17 18">
    <name type="scientific">candidate division WS6 bacterium GW2011_GWE1_34_7</name>
    <dbReference type="NCBI Taxonomy" id="1619093"/>
    <lineage>
        <taxon>Bacteria</taxon>
        <taxon>Candidatus Dojkabacteria</taxon>
    </lineage>
</organism>
<gene>
    <name evidence="17" type="ORF">UR61_C0014G0002</name>
</gene>
<dbReference type="AlphaFoldDB" id="A0A0G0BPW8"/>